<feature type="region of interest" description="Disordered" evidence="1">
    <location>
        <begin position="17"/>
        <end position="38"/>
    </location>
</feature>
<dbReference type="GeneID" id="23681496"/>
<accession>A0A077KH14</accession>
<dbReference type="RefSeq" id="YP_009126677.1">
    <property type="nucleotide sequence ID" value="NC_026611.1"/>
</dbReference>
<reference evidence="2 3" key="1">
    <citation type="journal article" date="2015" name="Arch. Virol.">
        <title>Full-genome sequence of a novel myovirus, GF-2, infecting Edwardsiella tarda: comparison with other Edwardsiella myoviral genomes.</title>
        <authorList>
            <person name="Yasuike M."/>
            <person name="Nishiki I."/>
            <person name="Iwasaki Y."/>
            <person name="Nakamura Y."/>
            <person name="Fujiwara A."/>
            <person name="Sugaya E."/>
            <person name="Kawato Y."/>
            <person name="Nagai S."/>
            <person name="Kobayashi T."/>
            <person name="Ototake M."/>
            <person name="Nakai T."/>
        </authorList>
    </citation>
    <scope>NUCLEOTIDE SEQUENCE [LARGE SCALE GENOMIC DNA]</scope>
</reference>
<organism evidence="2 3">
    <name type="scientific">Edwardsiella phage GF-2</name>
    <dbReference type="NCBI Taxonomy" id="1537091"/>
    <lineage>
        <taxon>Viruses</taxon>
        <taxon>Duplodnaviria</taxon>
        <taxon>Heunggongvirae</taxon>
        <taxon>Uroviricota</taxon>
        <taxon>Caudoviricetes</taxon>
        <taxon>Gofduovirus</taxon>
        <taxon>Gofduovirus GF2</taxon>
    </lineage>
</organism>
<keyword evidence="3" id="KW-1185">Reference proteome</keyword>
<sequence>MRSLIAYILSLFTPIHPSVKPTTGIQSWDHTPRKKEKR</sequence>
<protein>
    <submittedName>
        <fullName evidence="2">Uncharacterized protein</fullName>
    </submittedName>
</protein>
<proteinExistence type="predicted"/>
<dbReference type="EMBL" id="AP014629">
    <property type="protein sequence ID" value="BAP28945.1"/>
    <property type="molecule type" value="Genomic_DNA"/>
</dbReference>
<name>A0A077KH14_9CAUD</name>
<dbReference type="KEGG" id="vg:23681496"/>
<feature type="compositionally biased region" description="Polar residues" evidence="1">
    <location>
        <begin position="20"/>
        <end position="29"/>
    </location>
</feature>
<dbReference type="Proteomes" id="UP000202039">
    <property type="component" value="Segment"/>
</dbReference>
<evidence type="ECO:0000313" key="2">
    <source>
        <dbReference type="EMBL" id="BAP28945.1"/>
    </source>
</evidence>
<evidence type="ECO:0000313" key="3">
    <source>
        <dbReference type="Proteomes" id="UP000202039"/>
    </source>
</evidence>
<evidence type="ECO:0000256" key="1">
    <source>
        <dbReference type="SAM" id="MobiDB-lite"/>
    </source>
</evidence>